<dbReference type="OrthoDB" id="2288810at2"/>
<proteinExistence type="predicted"/>
<keyword evidence="3" id="KW-1185">Reference proteome</keyword>
<evidence type="ECO:0000313" key="2">
    <source>
        <dbReference type="EMBL" id="TDG70900.1"/>
    </source>
</evidence>
<comment type="caution">
    <text evidence="2">The sequence shown here is derived from an EMBL/GenBank/DDBJ whole genome shotgun (WGS) entry which is preliminary data.</text>
</comment>
<reference evidence="2 3" key="1">
    <citation type="journal article" date="2019" name="Appl. Microbiol. Biotechnol.">
        <title>Uncovering carbohydrate metabolism through a genotype-phenotype association study of 56 lactic acid bacteria genomes.</title>
        <authorList>
            <person name="Buron-Moles G."/>
            <person name="Chailyan A."/>
            <person name="Dolejs I."/>
            <person name="Forster J."/>
            <person name="Miks M.H."/>
        </authorList>
    </citation>
    <scope>NUCLEOTIDE SEQUENCE [LARGE SCALE GENOMIC DNA]</scope>
    <source>
        <strain evidence="2 3">ATCC 29644</strain>
    </source>
</reference>
<protein>
    <recommendedName>
        <fullName evidence="4">Surface layer protein A domain-containing protein</fullName>
    </recommendedName>
</protein>
<gene>
    <name evidence="2" type="ORF">C5L30_000677</name>
</gene>
<name>A0A4V3A2V2_9LACO</name>
<evidence type="ECO:0008006" key="4">
    <source>
        <dbReference type="Google" id="ProtNLM"/>
    </source>
</evidence>
<dbReference type="Proteomes" id="UP000295257">
    <property type="component" value="Unassembled WGS sequence"/>
</dbReference>
<organism evidence="2 3">
    <name type="scientific">Companilactobacillus farciminis</name>
    <dbReference type="NCBI Taxonomy" id="1612"/>
    <lineage>
        <taxon>Bacteria</taxon>
        <taxon>Bacillati</taxon>
        <taxon>Bacillota</taxon>
        <taxon>Bacilli</taxon>
        <taxon>Lactobacillales</taxon>
        <taxon>Lactobacillaceae</taxon>
        <taxon>Companilactobacillus</taxon>
    </lineage>
</organism>
<sequence length="187" mass="21470">MKRTKRIRFNKKPLLTSLAVLSIAATGLPLLQATNVQAADYTAEEIQEMTSEEQGGYWYEHDFDTTHPWDGTELSPEEVQYSIEHPGNISPEYMHNGSFHLPESEKKKYEKTILMQGIVTVSNKNSSYCKLFSFSEDGSSKVITNRALANSTKWITDRYRIHDGHYYYRVATNEWVQDTVVINIGPR</sequence>
<dbReference type="RefSeq" id="WP_010020408.1">
    <property type="nucleotide sequence ID" value="NZ_PUFN01000023.1"/>
</dbReference>
<feature type="signal peptide" evidence="1">
    <location>
        <begin position="1"/>
        <end position="38"/>
    </location>
</feature>
<accession>A0A4V3A2V2</accession>
<evidence type="ECO:0000313" key="3">
    <source>
        <dbReference type="Proteomes" id="UP000295257"/>
    </source>
</evidence>
<dbReference type="EMBL" id="PUFN01000023">
    <property type="protein sequence ID" value="TDG70900.1"/>
    <property type="molecule type" value="Genomic_DNA"/>
</dbReference>
<feature type="chain" id="PRO_5020222963" description="Surface layer protein A domain-containing protein" evidence="1">
    <location>
        <begin position="39"/>
        <end position="187"/>
    </location>
</feature>
<keyword evidence="1" id="KW-0732">Signal</keyword>
<evidence type="ECO:0000256" key="1">
    <source>
        <dbReference type="SAM" id="SignalP"/>
    </source>
</evidence>
<dbReference type="AlphaFoldDB" id="A0A4V3A2V2"/>